<accession>A0A1X1YR04</accession>
<dbReference type="InterPro" id="IPR054246">
    <property type="entry name" value="DUF6973"/>
</dbReference>
<sequence>MGAFADAARAREAQLVQRLTTSVELDRSFETILRGAHRYNLQSRQRLDAIEAEIRQAAATWRGLDTPAGARQFQAFLTAKTRQIHQVVADAAADSQQRAAQVQALTGRYPLGGDRTTQSVDFRQKGPPQVDPLEEILKKYQVSDDPDGALDWEPPWPLSLATNPVHVTAGEARMLEDLSPFALRDLNQIKQAAATEAKVRFPPQNGPNDTADNHTDAFRHAYWNALMTQRFGENWTRDFATAHERLPDNHAAAEAMDLYNNEVGREIATANPRATPAQLADLVQQAVDRGDTVVVAPGGEKLAWSNTIAWGEAGTTTNATLPGQTPTPTGAGPGGVYDPGQPGGYGTSAGGY</sequence>
<reference evidence="3 4" key="1">
    <citation type="submission" date="2016-01" db="EMBL/GenBank/DDBJ databases">
        <title>The new phylogeny of the genus Mycobacterium.</title>
        <authorList>
            <person name="Tarcisio F."/>
            <person name="Conor M."/>
            <person name="Antonella G."/>
            <person name="Elisabetta G."/>
            <person name="Giulia F.S."/>
            <person name="Sara T."/>
            <person name="Anna F."/>
            <person name="Clotilde B."/>
            <person name="Roberto B."/>
            <person name="Veronica D.S."/>
            <person name="Fabio R."/>
            <person name="Monica P."/>
            <person name="Olivier J."/>
            <person name="Enrico T."/>
            <person name="Nicola S."/>
        </authorList>
    </citation>
    <scope>NUCLEOTIDE SEQUENCE [LARGE SCALE GENOMIC DNA]</scope>
    <source>
        <strain evidence="3 4">DSM 45394</strain>
    </source>
</reference>
<dbReference type="InterPro" id="IPR019710">
    <property type="entry name" value="DUF4226"/>
</dbReference>
<dbReference type="Pfam" id="PF10774">
    <property type="entry name" value="DUF4226"/>
    <property type="match status" value="1"/>
</dbReference>
<feature type="compositionally biased region" description="Low complexity" evidence="1">
    <location>
        <begin position="320"/>
        <end position="330"/>
    </location>
</feature>
<dbReference type="EMBL" id="LQPG01000008">
    <property type="protein sequence ID" value="ORW13548.1"/>
    <property type="molecule type" value="Genomic_DNA"/>
</dbReference>
<comment type="caution">
    <text evidence="3">The sequence shown here is derived from an EMBL/GenBank/DDBJ whole genome shotgun (WGS) entry which is preliminary data.</text>
</comment>
<feature type="region of interest" description="Disordered" evidence="1">
    <location>
        <begin position="315"/>
        <end position="352"/>
    </location>
</feature>
<keyword evidence="4" id="KW-1185">Reference proteome</keyword>
<feature type="domain" description="DUF6973" evidence="2">
    <location>
        <begin position="180"/>
        <end position="290"/>
    </location>
</feature>
<dbReference type="OrthoDB" id="1187707at2"/>
<dbReference type="STRING" id="1108812.AWC16_04940"/>
<dbReference type="Proteomes" id="UP000193866">
    <property type="component" value="Unassembled WGS sequence"/>
</dbReference>
<evidence type="ECO:0000313" key="4">
    <source>
        <dbReference type="Proteomes" id="UP000193866"/>
    </source>
</evidence>
<organism evidence="3 4">
    <name type="scientific">Mycolicibacter longobardus</name>
    <dbReference type="NCBI Taxonomy" id="1108812"/>
    <lineage>
        <taxon>Bacteria</taxon>
        <taxon>Bacillati</taxon>
        <taxon>Actinomycetota</taxon>
        <taxon>Actinomycetes</taxon>
        <taxon>Mycobacteriales</taxon>
        <taxon>Mycobacteriaceae</taxon>
        <taxon>Mycolicibacter</taxon>
    </lineage>
</organism>
<evidence type="ECO:0000256" key="1">
    <source>
        <dbReference type="SAM" id="MobiDB-lite"/>
    </source>
</evidence>
<evidence type="ECO:0000313" key="3">
    <source>
        <dbReference type="EMBL" id="ORW13548.1"/>
    </source>
</evidence>
<protein>
    <recommendedName>
        <fullName evidence="2">DUF6973 domain-containing protein</fullName>
    </recommendedName>
</protein>
<proteinExistence type="predicted"/>
<dbReference type="Pfam" id="PF22322">
    <property type="entry name" value="DUF6973"/>
    <property type="match status" value="1"/>
</dbReference>
<evidence type="ECO:0000259" key="2">
    <source>
        <dbReference type="Pfam" id="PF22322"/>
    </source>
</evidence>
<dbReference type="AlphaFoldDB" id="A0A1X1YR04"/>
<gene>
    <name evidence="3" type="ORF">AWC16_04940</name>
</gene>
<name>A0A1X1YR04_9MYCO</name>
<feature type="compositionally biased region" description="Gly residues" evidence="1">
    <location>
        <begin position="331"/>
        <end position="352"/>
    </location>
</feature>